<feature type="domain" description="Multidrug resistance protein MdtA-like barrel-sandwich hybrid" evidence="2">
    <location>
        <begin position="86"/>
        <end position="213"/>
    </location>
</feature>
<proteinExistence type="inferred from homology"/>
<dbReference type="InParanoid" id="A0A1Y5TZ03"/>
<comment type="similarity">
    <text evidence="1">Belongs to the membrane fusion protein (MFP) (TC 8.A.1) family.</text>
</comment>
<evidence type="ECO:0000256" key="1">
    <source>
        <dbReference type="ARBA" id="ARBA00009477"/>
    </source>
</evidence>
<dbReference type="Proteomes" id="UP000193200">
    <property type="component" value="Unassembled WGS sequence"/>
</dbReference>
<gene>
    <name evidence="4" type="primary">mdtN_2</name>
    <name evidence="4" type="ORF">OCH7691_04219</name>
</gene>
<dbReference type="NCBIfam" id="TIGR01730">
    <property type="entry name" value="RND_mfp"/>
    <property type="match status" value="1"/>
</dbReference>
<dbReference type="InterPro" id="IPR058625">
    <property type="entry name" value="MdtA-like_BSH"/>
</dbReference>
<sequence>MNRSVIIALLLAVVVAGWILSGQIDRFTGDERPAAQANVAIGADEEASSADEAATEKPLTLVRVAELAAETRSIDVTVRGRTEALRSVDVKAEGAGRVVAVKVERGQRVKKGDILVRLAVEDHEARLAKARAGLAEMEIKLKAASSLSKKGFAAETTVAQAQAAYDSAKADIALWEVNLDHLTIRAPFDGFVEERSADIGDFLDVGNKVATVIDEDPFLVVGYVNETDVRALTQGTPGVARLVSGETAEGTVRFISKRAEETTRTFRVELEVANPERTLRSGVTATISFPVGEVKAHFVSPAVLTLNDDGVIGVRIVDDEDIVHFLPTRIISDTTKGVWITGLPDRVRVITVGQEFVGEGQKVKPVDAAELTQEPKGETS</sequence>
<dbReference type="SUPFAM" id="SSF111369">
    <property type="entry name" value="HlyD-like secretion proteins"/>
    <property type="match status" value="1"/>
</dbReference>
<organism evidence="4 5">
    <name type="scientific">Oceanibacterium hippocampi</name>
    <dbReference type="NCBI Taxonomy" id="745714"/>
    <lineage>
        <taxon>Bacteria</taxon>
        <taxon>Pseudomonadati</taxon>
        <taxon>Pseudomonadota</taxon>
        <taxon>Alphaproteobacteria</taxon>
        <taxon>Sneathiellales</taxon>
        <taxon>Sneathiellaceae</taxon>
        <taxon>Oceanibacterium</taxon>
    </lineage>
</organism>
<accession>A0A1Y5TZ03</accession>
<evidence type="ECO:0000313" key="5">
    <source>
        <dbReference type="Proteomes" id="UP000193200"/>
    </source>
</evidence>
<dbReference type="Gene3D" id="2.40.30.170">
    <property type="match status" value="1"/>
</dbReference>
<protein>
    <submittedName>
        <fullName evidence="4">Multidrug resistance protein MdtN</fullName>
    </submittedName>
</protein>
<dbReference type="Gene3D" id="2.40.50.100">
    <property type="match status" value="1"/>
</dbReference>
<dbReference type="GO" id="GO:1990281">
    <property type="term" value="C:efflux pump complex"/>
    <property type="evidence" value="ECO:0007669"/>
    <property type="project" value="TreeGrafter"/>
</dbReference>
<dbReference type="PANTHER" id="PTHR30469:SF29">
    <property type="entry name" value="BLR2860 PROTEIN"/>
    <property type="match status" value="1"/>
</dbReference>
<dbReference type="EMBL" id="FWFR01000005">
    <property type="protein sequence ID" value="SLN76874.1"/>
    <property type="molecule type" value="Genomic_DNA"/>
</dbReference>
<dbReference type="Pfam" id="PF25917">
    <property type="entry name" value="BSH_RND"/>
    <property type="match status" value="1"/>
</dbReference>
<dbReference type="OrthoDB" id="9800613at2"/>
<reference evidence="4 5" key="1">
    <citation type="submission" date="2017-03" db="EMBL/GenBank/DDBJ databases">
        <authorList>
            <person name="Afonso C.L."/>
            <person name="Miller P.J."/>
            <person name="Scott M.A."/>
            <person name="Spackman E."/>
            <person name="Goraichik I."/>
            <person name="Dimitrov K.M."/>
            <person name="Suarez D.L."/>
            <person name="Swayne D.E."/>
        </authorList>
    </citation>
    <scope>NUCLEOTIDE SEQUENCE [LARGE SCALE GENOMIC DNA]</scope>
    <source>
        <strain evidence="4 5">CECT 7691</strain>
    </source>
</reference>
<dbReference type="AlphaFoldDB" id="A0A1Y5TZ03"/>
<dbReference type="Pfam" id="PF25954">
    <property type="entry name" value="Beta-barrel_RND_2"/>
    <property type="match status" value="1"/>
</dbReference>
<dbReference type="InterPro" id="IPR058792">
    <property type="entry name" value="Beta-barrel_RND_2"/>
</dbReference>
<dbReference type="GO" id="GO:0015562">
    <property type="term" value="F:efflux transmembrane transporter activity"/>
    <property type="evidence" value="ECO:0007669"/>
    <property type="project" value="TreeGrafter"/>
</dbReference>
<evidence type="ECO:0000313" key="4">
    <source>
        <dbReference type="EMBL" id="SLN76874.1"/>
    </source>
</evidence>
<evidence type="ECO:0000259" key="3">
    <source>
        <dbReference type="Pfam" id="PF25954"/>
    </source>
</evidence>
<keyword evidence="5" id="KW-1185">Reference proteome</keyword>
<dbReference type="RefSeq" id="WP_085885555.1">
    <property type="nucleotide sequence ID" value="NZ_FWFR01000005.1"/>
</dbReference>
<name>A0A1Y5TZ03_9PROT</name>
<dbReference type="InterPro" id="IPR006143">
    <property type="entry name" value="RND_pump_MFP"/>
</dbReference>
<dbReference type="Gene3D" id="1.10.287.470">
    <property type="entry name" value="Helix hairpin bin"/>
    <property type="match status" value="1"/>
</dbReference>
<dbReference type="PANTHER" id="PTHR30469">
    <property type="entry name" value="MULTIDRUG RESISTANCE PROTEIN MDTA"/>
    <property type="match status" value="1"/>
</dbReference>
<evidence type="ECO:0000259" key="2">
    <source>
        <dbReference type="Pfam" id="PF25917"/>
    </source>
</evidence>
<feature type="domain" description="CusB-like beta-barrel" evidence="3">
    <location>
        <begin position="224"/>
        <end position="289"/>
    </location>
</feature>